<dbReference type="SUPFAM" id="SSF53098">
    <property type="entry name" value="Ribonuclease H-like"/>
    <property type="match status" value="1"/>
</dbReference>
<gene>
    <name evidence="2" type="ORF">AVEN_196889_1</name>
</gene>
<evidence type="ECO:0000259" key="1">
    <source>
        <dbReference type="Pfam" id="PF00075"/>
    </source>
</evidence>
<proteinExistence type="predicted"/>
<dbReference type="Proteomes" id="UP000499080">
    <property type="component" value="Unassembled WGS sequence"/>
</dbReference>
<dbReference type="GO" id="GO:0003676">
    <property type="term" value="F:nucleic acid binding"/>
    <property type="evidence" value="ECO:0007669"/>
    <property type="project" value="InterPro"/>
</dbReference>
<dbReference type="EMBL" id="BGPR01000573">
    <property type="protein sequence ID" value="GBM26948.1"/>
    <property type="molecule type" value="Genomic_DNA"/>
</dbReference>
<dbReference type="InterPro" id="IPR036397">
    <property type="entry name" value="RNaseH_sf"/>
</dbReference>
<evidence type="ECO:0000313" key="3">
    <source>
        <dbReference type="Proteomes" id="UP000499080"/>
    </source>
</evidence>
<feature type="domain" description="RNase H type-1" evidence="1">
    <location>
        <begin position="124"/>
        <end position="185"/>
    </location>
</feature>
<protein>
    <recommendedName>
        <fullName evidence="1">RNase H type-1 domain-containing protein</fullName>
    </recommendedName>
</protein>
<organism evidence="2 3">
    <name type="scientific">Araneus ventricosus</name>
    <name type="common">Orbweaver spider</name>
    <name type="synonym">Epeira ventricosa</name>
    <dbReference type="NCBI Taxonomy" id="182803"/>
    <lineage>
        <taxon>Eukaryota</taxon>
        <taxon>Metazoa</taxon>
        <taxon>Ecdysozoa</taxon>
        <taxon>Arthropoda</taxon>
        <taxon>Chelicerata</taxon>
        <taxon>Arachnida</taxon>
        <taxon>Araneae</taxon>
        <taxon>Araneomorphae</taxon>
        <taxon>Entelegynae</taxon>
        <taxon>Araneoidea</taxon>
        <taxon>Araneidae</taxon>
        <taxon>Araneus</taxon>
    </lineage>
</organism>
<keyword evidence="3" id="KW-1185">Reference proteome</keyword>
<dbReference type="InterPro" id="IPR002156">
    <property type="entry name" value="RNaseH_domain"/>
</dbReference>
<dbReference type="AlphaFoldDB" id="A0A4Y2EFT7"/>
<dbReference type="Gene3D" id="3.30.420.10">
    <property type="entry name" value="Ribonuclease H-like superfamily/Ribonuclease H"/>
    <property type="match status" value="1"/>
</dbReference>
<dbReference type="OrthoDB" id="6515318at2759"/>
<evidence type="ECO:0000313" key="2">
    <source>
        <dbReference type="EMBL" id="GBM26948.1"/>
    </source>
</evidence>
<reference evidence="2 3" key="1">
    <citation type="journal article" date="2019" name="Sci. Rep.">
        <title>Orb-weaving spider Araneus ventricosus genome elucidates the spidroin gene catalogue.</title>
        <authorList>
            <person name="Kono N."/>
            <person name="Nakamura H."/>
            <person name="Ohtoshi R."/>
            <person name="Moran D.A.P."/>
            <person name="Shinohara A."/>
            <person name="Yoshida Y."/>
            <person name="Fujiwara M."/>
            <person name="Mori M."/>
            <person name="Tomita M."/>
            <person name="Arakawa K."/>
        </authorList>
    </citation>
    <scope>NUCLEOTIDE SEQUENCE [LARGE SCALE GENOMIC DNA]</scope>
</reference>
<dbReference type="InterPro" id="IPR012337">
    <property type="entry name" value="RNaseH-like_sf"/>
</dbReference>
<dbReference type="GO" id="GO:0004523">
    <property type="term" value="F:RNA-DNA hybrid ribonuclease activity"/>
    <property type="evidence" value="ECO:0007669"/>
    <property type="project" value="InterPro"/>
</dbReference>
<accession>A0A4Y2EFT7</accession>
<dbReference type="Pfam" id="PF00075">
    <property type="entry name" value="RNase_H"/>
    <property type="match status" value="1"/>
</dbReference>
<comment type="caution">
    <text evidence="2">The sequence shown here is derived from an EMBL/GenBank/DDBJ whole genome shotgun (WGS) entry which is preliminary data.</text>
</comment>
<sequence length="230" mass="25046">MVTPVLTWHLETLHDSNCKNSSNETGVLVGITGHGPAPPEGITYYHLWTITQTQLLLISRETENPLTYPAASHSGTRGAPPTLHYNTPPASSCLEPSGSFPVWMDGARAVVMCSKIEAMKFLQCLDVWTDSESSLHSIASIGTKSPIAQQTQEILLKSPTIKLGWIRAHVGYSGNEAADVLAKKAQKKASPHTSQRQETLPRVCIRKIPSSADKKNGTMEKQAGVFQRFA</sequence>
<name>A0A4Y2EFT7_ARAVE</name>